<proteinExistence type="predicted"/>
<reference evidence="4" key="1">
    <citation type="submission" date="2016-04" db="UniProtKB">
        <authorList>
            <consortium name="WormBaseParasite"/>
        </authorList>
    </citation>
    <scope>IDENTIFICATION</scope>
</reference>
<dbReference type="EMBL" id="UYWX01020293">
    <property type="protein sequence ID" value="VDM30195.1"/>
    <property type="molecule type" value="Genomic_DNA"/>
</dbReference>
<keyword evidence="3" id="KW-1185">Reference proteome</keyword>
<feature type="region of interest" description="Disordered" evidence="1">
    <location>
        <begin position="441"/>
        <end position="498"/>
    </location>
</feature>
<dbReference type="OrthoDB" id="6259825at2759"/>
<organism evidence="4">
    <name type="scientific">Hydatigena taeniaeformis</name>
    <name type="common">Feline tapeworm</name>
    <name type="synonym">Taenia taeniaeformis</name>
    <dbReference type="NCBI Taxonomy" id="6205"/>
    <lineage>
        <taxon>Eukaryota</taxon>
        <taxon>Metazoa</taxon>
        <taxon>Spiralia</taxon>
        <taxon>Lophotrochozoa</taxon>
        <taxon>Platyhelminthes</taxon>
        <taxon>Cestoda</taxon>
        <taxon>Eucestoda</taxon>
        <taxon>Cyclophyllidea</taxon>
        <taxon>Taeniidae</taxon>
        <taxon>Hydatigera</taxon>
    </lineage>
</organism>
<feature type="region of interest" description="Disordered" evidence="1">
    <location>
        <begin position="40"/>
        <end position="79"/>
    </location>
</feature>
<sequence length="583" mass="62482">MAEVPSSNPASSNGIVSDSAQSVSIGILDAEETRRDNLLVTKPPLSPVPTHQSQFSHRTSASSTLPRVPPTSSRTSPPIGAVASLAISGGMSQDELLRLGQNRPLPVSIRSTRAAAVVLRGGGVRGGPRRGHHTAPPGTVHIGRVTRVARCDICLSPPSSALCSFNPSPRGSPLHLTRVGGIIADTNDRKSSLPVLPTDQLVRVGPGTVVSTRGQSYARINWYPQPYKSASIEATSTSISPPLQALPNPPSVSGVQVESAISSQVSMLSDGTDIAESSGRAPISPDGHSTSSGFCEVPVDDWRSSQMVRQPTAPFGWFFPPLEPCFVKGTSENLLLILHFITSTVEVPMGNLNLGSCPIPSTSEEAVHFFGSSYTASTADSTTVTATTSTMTAFDAVVQHSPPKGETTYQQRLYHQHIARSVRNLRRFRHIYGDSLTSVLASTKAPSSEERENSTSSIPSMQHRRSSADEALIARAVGERDEPSSPPSPPPSSAKLVSNLEQRRRRRHLFISHRSVHSESQRQAGEAIPVATVIVALESDENIKPSKSLWLHRRCFVYNGCIFLISLTENVTSVLSTKSKVSW</sequence>
<dbReference type="WBParaSite" id="TTAC_0000606601-mRNA-1">
    <property type="protein sequence ID" value="TTAC_0000606601-mRNA-1"/>
    <property type="gene ID" value="TTAC_0000606601"/>
</dbReference>
<reference evidence="2 3" key="2">
    <citation type="submission" date="2018-11" db="EMBL/GenBank/DDBJ databases">
        <authorList>
            <consortium name="Pathogen Informatics"/>
        </authorList>
    </citation>
    <scope>NUCLEOTIDE SEQUENCE [LARGE SCALE GENOMIC DNA]</scope>
</reference>
<evidence type="ECO:0000313" key="2">
    <source>
        <dbReference type="EMBL" id="VDM30195.1"/>
    </source>
</evidence>
<feature type="compositionally biased region" description="Polar residues" evidence="1">
    <location>
        <begin position="49"/>
        <end position="61"/>
    </location>
</feature>
<dbReference type="AlphaFoldDB" id="A0A158RDT4"/>
<accession>A0A158RDT4</accession>
<evidence type="ECO:0000313" key="3">
    <source>
        <dbReference type="Proteomes" id="UP000274429"/>
    </source>
</evidence>
<feature type="compositionally biased region" description="Low complexity" evidence="1">
    <location>
        <begin position="62"/>
        <end position="78"/>
    </location>
</feature>
<gene>
    <name evidence="2" type="ORF">TTAC_LOCUS6051</name>
</gene>
<name>A0A158RDT4_HYDTA</name>
<evidence type="ECO:0000256" key="1">
    <source>
        <dbReference type="SAM" id="MobiDB-lite"/>
    </source>
</evidence>
<evidence type="ECO:0000313" key="4">
    <source>
        <dbReference type="WBParaSite" id="TTAC_0000606601-mRNA-1"/>
    </source>
</evidence>
<feature type="region of interest" description="Disordered" evidence="1">
    <location>
        <begin position="273"/>
        <end position="292"/>
    </location>
</feature>
<protein>
    <submittedName>
        <fullName evidence="4">RING-type domain-containing protein</fullName>
    </submittedName>
</protein>
<dbReference type="Proteomes" id="UP000274429">
    <property type="component" value="Unassembled WGS sequence"/>
</dbReference>